<dbReference type="EnsemblPlants" id="Kaladp0476s0013.1.v1.1">
    <property type="protein sequence ID" value="Kaladp0476s0013.1.v1.1"/>
    <property type="gene ID" value="Kaladp0476s0013.v1.1"/>
</dbReference>
<sequence length="49" mass="5659">MKGNLKRWERHNNVANQVPNIKVHLDPEKFLISLSVGLSDDINILYNNT</sequence>
<dbReference type="EnsemblPlants" id="Kaladp0476s0013.2.v1.1">
    <property type="protein sequence ID" value="Kaladp0476s0013.2.v1.1"/>
    <property type="gene ID" value="Kaladp0476s0013.v1.1"/>
</dbReference>
<name>A0A7N0VB66_KALFE</name>
<evidence type="ECO:0000313" key="1">
    <source>
        <dbReference type="EnsemblPlants" id="Kaladp0476s0013.1.v1.1"/>
    </source>
</evidence>
<reference evidence="1" key="1">
    <citation type="submission" date="2021-01" db="UniProtKB">
        <authorList>
            <consortium name="EnsemblPlants"/>
        </authorList>
    </citation>
    <scope>IDENTIFICATION</scope>
</reference>
<dbReference type="AlphaFoldDB" id="A0A7N0VB66"/>
<dbReference type="Proteomes" id="UP000594263">
    <property type="component" value="Unplaced"/>
</dbReference>
<accession>A0A7N0VB66</accession>
<dbReference type="Gramene" id="Kaladp0476s0013.2.v1.1">
    <property type="protein sequence ID" value="Kaladp0476s0013.2.v1.1"/>
    <property type="gene ID" value="Kaladp0476s0013.v1.1"/>
</dbReference>
<proteinExistence type="predicted"/>
<evidence type="ECO:0000313" key="2">
    <source>
        <dbReference type="Proteomes" id="UP000594263"/>
    </source>
</evidence>
<protein>
    <submittedName>
        <fullName evidence="1">Uncharacterized protein</fullName>
    </submittedName>
</protein>
<keyword evidence="2" id="KW-1185">Reference proteome</keyword>
<dbReference type="Gramene" id="Kaladp0476s0013.1.v1.1">
    <property type="protein sequence ID" value="Kaladp0476s0013.1.v1.1"/>
    <property type="gene ID" value="Kaladp0476s0013.v1.1"/>
</dbReference>
<organism evidence="1 2">
    <name type="scientific">Kalanchoe fedtschenkoi</name>
    <name type="common">Lavender scallops</name>
    <name type="synonym">South American air plant</name>
    <dbReference type="NCBI Taxonomy" id="63787"/>
    <lineage>
        <taxon>Eukaryota</taxon>
        <taxon>Viridiplantae</taxon>
        <taxon>Streptophyta</taxon>
        <taxon>Embryophyta</taxon>
        <taxon>Tracheophyta</taxon>
        <taxon>Spermatophyta</taxon>
        <taxon>Magnoliopsida</taxon>
        <taxon>eudicotyledons</taxon>
        <taxon>Gunneridae</taxon>
        <taxon>Pentapetalae</taxon>
        <taxon>Saxifragales</taxon>
        <taxon>Crassulaceae</taxon>
        <taxon>Kalanchoe</taxon>
    </lineage>
</organism>